<dbReference type="Proteomes" id="UP000805193">
    <property type="component" value="Unassembled WGS sequence"/>
</dbReference>
<evidence type="ECO:0000313" key="1">
    <source>
        <dbReference type="EMBL" id="KAG0443568.1"/>
    </source>
</evidence>
<sequence>MGRTTDATNKHGRVCVDDVAVLATAPSYSRQRMIRSTQRSLTNTVYRLHHLGLVSSAEKYGCALLRTEETVQVPAYTLVRDTPIKIAPVTFCRNTLRSRPIIEACGGALSTRQYRRNFDSIVTGMTCSACGEDEETTEHLLLRCQRHLPAPIGSSRIKQTLGFTRERERETTLFGPEKGEEPASRIQGPRWRLLILVPGLPGVLCLAQVRTEDP</sequence>
<proteinExistence type="predicted"/>
<name>A0AC60QV54_IXOPE</name>
<gene>
    <name evidence="1" type="ORF">HPB47_014771</name>
</gene>
<organism evidence="1 2">
    <name type="scientific">Ixodes persulcatus</name>
    <name type="common">Taiga tick</name>
    <dbReference type="NCBI Taxonomy" id="34615"/>
    <lineage>
        <taxon>Eukaryota</taxon>
        <taxon>Metazoa</taxon>
        <taxon>Ecdysozoa</taxon>
        <taxon>Arthropoda</taxon>
        <taxon>Chelicerata</taxon>
        <taxon>Arachnida</taxon>
        <taxon>Acari</taxon>
        <taxon>Parasitiformes</taxon>
        <taxon>Ixodida</taxon>
        <taxon>Ixodoidea</taxon>
        <taxon>Ixodidae</taxon>
        <taxon>Ixodinae</taxon>
        <taxon>Ixodes</taxon>
    </lineage>
</organism>
<accession>A0AC60QV54</accession>
<keyword evidence="2" id="KW-1185">Reference proteome</keyword>
<comment type="caution">
    <text evidence="1">The sequence shown here is derived from an EMBL/GenBank/DDBJ whole genome shotgun (WGS) entry which is preliminary data.</text>
</comment>
<reference evidence="1 2" key="1">
    <citation type="journal article" date="2020" name="Cell">
        <title>Large-Scale Comparative Analyses of Tick Genomes Elucidate Their Genetic Diversity and Vector Capacities.</title>
        <authorList>
            <consortium name="Tick Genome and Microbiome Consortium (TIGMIC)"/>
            <person name="Jia N."/>
            <person name="Wang J."/>
            <person name="Shi W."/>
            <person name="Du L."/>
            <person name="Sun Y."/>
            <person name="Zhan W."/>
            <person name="Jiang J.F."/>
            <person name="Wang Q."/>
            <person name="Zhang B."/>
            <person name="Ji P."/>
            <person name="Bell-Sakyi L."/>
            <person name="Cui X.M."/>
            <person name="Yuan T.T."/>
            <person name="Jiang B.G."/>
            <person name="Yang W.F."/>
            <person name="Lam T.T."/>
            <person name="Chang Q.C."/>
            <person name="Ding S.J."/>
            <person name="Wang X.J."/>
            <person name="Zhu J.G."/>
            <person name="Ruan X.D."/>
            <person name="Zhao L."/>
            <person name="Wei J.T."/>
            <person name="Ye R.Z."/>
            <person name="Que T.C."/>
            <person name="Du C.H."/>
            <person name="Zhou Y.H."/>
            <person name="Cheng J.X."/>
            <person name="Dai P.F."/>
            <person name="Guo W.B."/>
            <person name="Han X.H."/>
            <person name="Huang E.J."/>
            <person name="Li L.F."/>
            <person name="Wei W."/>
            <person name="Gao Y.C."/>
            <person name="Liu J.Z."/>
            <person name="Shao H.Z."/>
            <person name="Wang X."/>
            <person name="Wang C.C."/>
            <person name="Yang T.C."/>
            <person name="Huo Q.B."/>
            <person name="Li W."/>
            <person name="Chen H.Y."/>
            <person name="Chen S.E."/>
            <person name="Zhou L.G."/>
            <person name="Ni X.B."/>
            <person name="Tian J.H."/>
            <person name="Sheng Y."/>
            <person name="Liu T."/>
            <person name="Pan Y.S."/>
            <person name="Xia L.Y."/>
            <person name="Li J."/>
            <person name="Zhao F."/>
            <person name="Cao W.C."/>
        </authorList>
    </citation>
    <scope>NUCLEOTIDE SEQUENCE [LARGE SCALE GENOMIC DNA]</scope>
    <source>
        <strain evidence="1">Iper-2018</strain>
    </source>
</reference>
<protein>
    <submittedName>
        <fullName evidence="1">Uncharacterized protein</fullName>
    </submittedName>
</protein>
<dbReference type="EMBL" id="JABSTQ010003221">
    <property type="protein sequence ID" value="KAG0443568.1"/>
    <property type="molecule type" value="Genomic_DNA"/>
</dbReference>
<evidence type="ECO:0000313" key="2">
    <source>
        <dbReference type="Proteomes" id="UP000805193"/>
    </source>
</evidence>